<evidence type="ECO:0000259" key="1">
    <source>
        <dbReference type="Pfam" id="PF03372"/>
    </source>
</evidence>
<dbReference type="GO" id="GO:0016020">
    <property type="term" value="C:membrane"/>
    <property type="evidence" value="ECO:0007669"/>
    <property type="project" value="GOC"/>
</dbReference>
<gene>
    <name evidence="2" type="ORF">XYCOK13_02080</name>
</gene>
<sequence>MLLAAKQDPVPWNVMTYNIRHAKGTDDITSIRRIAQVIRQEQANIVALQEVDSYLWRSGFQNQVEELARELGMNWAFAPSLKLGRFAYGNAILSHYPIVSATSLSLGGLRENRILLKAVVATDWGEIEVFTTHLGLSEKERERQMPLLLRHLERAQEPAFLLGDFNMEAAHPLLQLLPERWNKLEQTEKRGTIMGNREIDHIYAVWPEAAAMRVQEVYVPVTIASDHLPVVARFISEAAVD</sequence>
<keyword evidence="3" id="KW-1185">Reference proteome</keyword>
<evidence type="ECO:0000313" key="3">
    <source>
        <dbReference type="Proteomes" id="UP000677918"/>
    </source>
</evidence>
<dbReference type="Proteomes" id="UP000677918">
    <property type="component" value="Unassembled WGS sequence"/>
</dbReference>
<dbReference type="InterPro" id="IPR036691">
    <property type="entry name" value="Endo/exonu/phosph_ase_sf"/>
</dbReference>
<dbReference type="GO" id="GO:0006506">
    <property type="term" value="P:GPI anchor biosynthetic process"/>
    <property type="evidence" value="ECO:0007669"/>
    <property type="project" value="TreeGrafter"/>
</dbReference>
<protein>
    <submittedName>
        <fullName evidence="2">Endonuclease</fullName>
    </submittedName>
</protein>
<dbReference type="SUPFAM" id="SSF56219">
    <property type="entry name" value="DNase I-like"/>
    <property type="match status" value="1"/>
</dbReference>
<dbReference type="EMBL" id="BOVK01000003">
    <property type="protein sequence ID" value="GIQ67384.1"/>
    <property type="molecule type" value="Genomic_DNA"/>
</dbReference>
<proteinExistence type="predicted"/>
<dbReference type="Gene3D" id="3.60.10.10">
    <property type="entry name" value="Endonuclease/exonuclease/phosphatase"/>
    <property type="match status" value="1"/>
</dbReference>
<reference evidence="2" key="1">
    <citation type="submission" date="2021-04" db="EMBL/GenBank/DDBJ databases">
        <title>Draft genome sequence of Xylanibacillus composti strain K13.</title>
        <authorList>
            <person name="Uke A."/>
            <person name="Chhe C."/>
            <person name="Baramee S."/>
            <person name="Kosugi A."/>
        </authorList>
    </citation>
    <scope>NUCLEOTIDE SEQUENCE</scope>
    <source>
        <strain evidence="2">K13</strain>
    </source>
</reference>
<feature type="domain" description="Endonuclease/exonuclease/phosphatase" evidence="1">
    <location>
        <begin position="15"/>
        <end position="227"/>
    </location>
</feature>
<comment type="caution">
    <text evidence="2">The sequence shown here is derived from an EMBL/GenBank/DDBJ whole genome shotgun (WGS) entry which is preliminary data.</text>
</comment>
<accession>A0A8J4M0F0</accession>
<keyword evidence="2" id="KW-0255">Endonuclease</keyword>
<dbReference type="InterPro" id="IPR005135">
    <property type="entry name" value="Endo/exonuclease/phosphatase"/>
</dbReference>
<dbReference type="InterPro" id="IPR051916">
    <property type="entry name" value="GPI-anchor_lipid_remodeler"/>
</dbReference>
<organism evidence="2 3">
    <name type="scientific">Xylanibacillus composti</name>
    <dbReference type="NCBI Taxonomy" id="1572762"/>
    <lineage>
        <taxon>Bacteria</taxon>
        <taxon>Bacillati</taxon>
        <taxon>Bacillota</taxon>
        <taxon>Bacilli</taxon>
        <taxon>Bacillales</taxon>
        <taxon>Paenibacillaceae</taxon>
        <taxon>Xylanibacillus</taxon>
    </lineage>
</organism>
<keyword evidence="2" id="KW-0540">Nuclease</keyword>
<name>A0A8J4M0F0_9BACL</name>
<dbReference type="Pfam" id="PF03372">
    <property type="entry name" value="Exo_endo_phos"/>
    <property type="match status" value="1"/>
</dbReference>
<keyword evidence="2" id="KW-0378">Hydrolase</keyword>
<dbReference type="PANTHER" id="PTHR14859:SF1">
    <property type="entry name" value="PGAP2-INTERACTING PROTEIN"/>
    <property type="match status" value="1"/>
</dbReference>
<dbReference type="AlphaFoldDB" id="A0A8J4M0F0"/>
<dbReference type="GO" id="GO:0004519">
    <property type="term" value="F:endonuclease activity"/>
    <property type="evidence" value="ECO:0007669"/>
    <property type="project" value="UniProtKB-KW"/>
</dbReference>
<evidence type="ECO:0000313" key="2">
    <source>
        <dbReference type="EMBL" id="GIQ67384.1"/>
    </source>
</evidence>
<dbReference type="PANTHER" id="PTHR14859">
    <property type="entry name" value="CALCOFLUOR WHITE HYPERSENSITIVE PROTEIN PRECURSOR"/>
    <property type="match status" value="1"/>
</dbReference>